<keyword evidence="4" id="KW-1185">Reference proteome</keyword>
<dbReference type="InterPro" id="IPR036249">
    <property type="entry name" value="Thioredoxin-like_sf"/>
</dbReference>
<dbReference type="SUPFAM" id="SSF52833">
    <property type="entry name" value="Thioredoxin-like"/>
    <property type="match status" value="1"/>
</dbReference>
<accession>A0AAV9QKK6</accession>
<evidence type="ECO:0000259" key="2">
    <source>
        <dbReference type="Pfam" id="PF00085"/>
    </source>
</evidence>
<dbReference type="AlphaFoldDB" id="A0AAV9QKK6"/>
<feature type="compositionally biased region" description="Acidic residues" evidence="1">
    <location>
        <begin position="18"/>
        <end position="35"/>
    </location>
</feature>
<feature type="domain" description="Thioredoxin" evidence="2">
    <location>
        <begin position="80"/>
        <end position="158"/>
    </location>
</feature>
<protein>
    <recommendedName>
        <fullName evidence="2">Thioredoxin domain-containing protein</fullName>
    </recommendedName>
</protein>
<feature type="region of interest" description="Disordered" evidence="1">
    <location>
        <begin position="195"/>
        <end position="232"/>
    </location>
</feature>
<evidence type="ECO:0000313" key="3">
    <source>
        <dbReference type="EMBL" id="KAK5542495.1"/>
    </source>
</evidence>
<gene>
    <name evidence="3" type="ORF">LTR25_002381</name>
</gene>
<name>A0AAV9QKK6_9PEZI</name>
<dbReference type="Gene3D" id="3.40.30.10">
    <property type="entry name" value="Glutaredoxin"/>
    <property type="match status" value="1"/>
</dbReference>
<feature type="region of interest" description="Disordered" evidence="1">
    <location>
        <begin position="1"/>
        <end position="38"/>
    </location>
</feature>
<comment type="caution">
    <text evidence="3">The sequence shown here is derived from an EMBL/GenBank/DDBJ whole genome shotgun (WGS) entry which is preliminary data.</text>
</comment>
<sequence length="232" mass="26194">MDPNHNKSHHDPMQNLQQEDDDADALLASLEEEDDSAYRAQRMQELRDAPAGTGTTATLDTLKNDYITLTSDDETLNFTTEHERAVVHFFHPDFSRCNTMDDHCRVIADKHAEYGNADVSFARVDVKNCPFVVEKLGVRVLPCVIGFVKGVVKGRVTGFEGLCWDGNERSMSVTKAVEETFVSWSVLRKRLLLGHSDDSGDDDDDDVRDRKSTRRGISGRKQQAEDEDDDWD</sequence>
<evidence type="ECO:0000313" key="4">
    <source>
        <dbReference type="Proteomes" id="UP001345827"/>
    </source>
</evidence>
<dbReference type="Proteomes" id="UP001345827">
    <property type="component" value="Unassembled WGS sequence"/>
</dbReference>
<reference evidence="3 4" key="1">
    <citation type="submission" date="2023-06" db="EMBL/GenBank/DDBJ databases">
        <title>Black Yeasts Isolated from many extreme environments.</title>
        <authorList>
            <person name="Coleine C."/>
            <person name="Stajich J.E."/>
            <person name="Selbmann L."/>
        </authorList>
    </citation>
    <scope>NUCLEOTIDE SEQUENCE [LARGE SCALE GENOMIC DNA]</scope>
    <source>
        <strain evidence="3 4">CCFEE 5887</strain>
    </source>
</reference>
<dbReference type="EMBL" id="JAXLQG010000003">
    <property type="protein sequence ID" value="KAK5542495.1"/>
    <property type="molecule type" value="Genomic_DNA"/>
</dbReference>
<dbReference type="InterPro" id="IPR013766">
    <property type="entry name" value="Thioredoxin_domain"/>
</dbReference>
<evidence type="ECO:0000256" key="1">
    <source>
        <dbReference type="SAM" id="MobiDB-lite"/>
    </source>
</evidence>
<dbReference type="Pfam" id="PF00085">
    <property type="entry name" value="Thioredoxin"/>
    <property type="match status" value="1"/>
</dbReference>
<organism evidence="3 4">
    <name type="scientific">Vermiconidia calcicola</name>
    <dbReference type="NCBI Taxonomy" id="1690605"/>
    <lineage>
        <taxon>Eukaryota</taxon>
        <taxon>Fungi</taxon>
        <taxon>Dikarya</taxon>
        <taxon>Ascomycota</taxon>
        <taxon>Pezizomycotina</taxon>
        <taxon>Dothideomycetes</taxon>
        <taxon>Dothideomycetidae</taxon>
        <taxon>Mycosphaerellales</taxon>
        <taxon>Extremaceae</taxon>
        <taxon>Vermiconidia</taxon>
    </lineage>
</organism>
<dbReference type="PANTHER" id="PTHR21148">
    <property type="entry name" value="THIOREDOXIN DOMAIN-CONTAINING PROTEIN 9"/>
    <property type="match status" value="1"/>
</dbReference>
<proteinExistence type="predicted"/>